<evidence type="ECO:0000256" key="7">
    <source>
        <dbReference type="ARBA" id="ARBA00022982"/>
    </source>
</evidence>
<dbReference type="RefSeq" id="WP_068899748.1">
    <property type="nucleotide sequence ID" value="NZ_JBHUIF010000033.1"/>
</dbReference>
<evidence type="ECO:0000256" key="4">
    <source>
        <dbReference type="ARBA" id="ARBA00022643"/>
    </source>
</evidence>
<keyword evidence="17" id="KW-1185">Reference proteome</keyword>
<dbReference type="PANTHER" id="PTHR19384">
    <property type="entry name" value="NITRIC OXIDE SYNTHASE-RELATED"/>
    <property type="match status" value="1"/>
</dbReference>
<dbReference type="Gene3D" id="3.40.50.80">
    <property type="entry name" value="Nucleotide-binding domain of ferredoxin-NADP reductase (FNR) module"/>
    <property type="match status" value="1"/>
</dbReference>
<evidence type="ECO:0000256" key="13">
    <source>
        <dbReference type="SAM" id="MobiDB-lite"/>
    </source>
</evidence>
<dbReference type="Proteomes" id="UP000094936">
    <property type="component" value="Unassembled WGS sequence"/>
</dbReference>
<evidence type="ECO:0000256" key="3">
    <source>
        <dbReference type="ARBA" id="ARBA00022630"/>
    </source>
</evidence>
<evidence type="ECO:0000256" key="11">
    <source>
        <dbReference type="PIRNR" id="PIRNR000207"/>
    </source>
</evidence>
<dbReference type="SUPFAM" id="SSF52343">
    <property type="entry name" value="Ferredoxin reductase-like, C-terminal NADP-linked domain"/>
    <property type="match status" value="1"/>
</dbReference>
<keyword evidence="4 11" id="KW-0288">FMN</keyword>
<dbReference type="PROSITE" id="PS50902">
    <property type="entry name" value="FLAVODOXIN_LIKE"/>
    <property type="match status" value="1"/>
</dbReference>
<dbReference type="Pfam" id="PF00667">
    <property type="entry name" value="FAD_binding_1"/>
    <property type="match status" value="1"/>
</dbReference>
<comment type="cofactor">
    <cofactor evidence="11 12">
        <name>FMN</name>
        <dbReference type="ChEBI" id="CHEBI:58210"/>
    </cofactor>
    <text evidence="11 12">Binds 1 FMN per subunit.</text>
</comment>
<sequence>MKLDNTQKVPYLPEDIPFNSEQTQWLGGFLAGLHTKLLVQEENQAPAQSQQVAVRPITIIYGSQTGNAESVAETAAEQAKSAGLTPTVLDMDDADLNQLAQNERLLVVTSTYGEGEMPDNAQNLWDAISADDAPSFANTHYSVLALGDTNYDDFCLAGIQWDERLEELGGQRVTTRVDCDIDFDTPASEWMDATLPEIAQRGNAGPADAASQPATTSSKKNKPKHNRQNPLSAELLTKKCLTSDGSSKETLHYEFSLAGSGEHYEAGDALNIIPINREDLVTDLIARLNSSPDAEINFDNQPLTLHTILKEHLEIRLPSKEFLAHLAGHSNDKSLALMLNDTEKLNDYLWGKDTVDLLGLFPDTAMTAEEFVGLCKPLAPRAYSISSSINYHPEEVHLTIGNVRYESHGRDHNGVCSTFLSDIADEGQTVKCYFAPNKHFAVPENHDAPMIMVGPGTGIAPFRAFLEERKATGANGDNWLFFGDRNRDTDFIYQDEIEQMQQDGLLTRLDLAFSRDQAEKVYVQDRMEENGKELFEWLERGGYFFICGDAFRMAKDVDKALHRVIEQHGSMSAEAAESYVNDLKKQKRYVRDVY</sequence>
<dbReference type="Pfam" id="PF00258">
    <property type="entry name" value="Flavodoxin_1"/>
    <property type="match status" value="1"/>
</dbReference>
<keyword evidence="9 11" id="KW-0198">Cysteine biosynthesis</keyword>
<dbReference type="GO" id="GO:0019344">
    <property type="term" value="P:cysteine biosynthetic process"/>
    <property type="evidence" value="ECO:0007669"/>
    <property type="project" value="UniProtKB-KW"/>
</dbReference>
<evidence type="ECO:0000256" key="12">
    <source>
        <dbReference type="PIRSR" id="PIRSR000207-1"/>
    </source>
</evidence>
<evidence type="ECO:0000256" key="2">
    <source>
        <dbReference type="ARBA" id="ARBA00022605"/>
    </source>
</evidence>
<feature type="region of interest" description="Disordered" evidence="13">
    <location>
        <begin position="201"/>
        <end position="233"/>
    </location>
</feature>
<dbReference type="Pfam" id="PF00175">
    <property type="entry name" value="NAD_binding_1"/>
    <property type="match status" value="1"/>
</dbReference>
<keyword evidence="7 11" id="KW-0249">Electron transport</keyword>
<dbReference type="PRINTS" id="PR00371">
    <property type="entry name" value="FPNCR"/>
</dbReference>
<dbReference type="InterPro" id="IPR010199">
    <property type="entry name" value="CysJ"/>
</dbReference>
<evidence type="ECO:0000256" key="1">
    <source>
        <dbReference type="ARBA" id="ARBA00022448"/>
    </source>
</evidence>
<keyword evidence="6 11" id="KW-0521">NADP</keyword>
<dbReference type="InterPro" id="IPR003097">
    <property type="entry name" value="CysJ-like_FAD-binding"/>
</dbReference>
<dbReference type="PIRSF" id="PIRSF000207">
    <property type="entry name" value="SiR-FP_CysJ"/>
    <property type="match status" value="1"/>
</dbReference>
<accession>A0A1C3EPR3</accession>
<dbReference type="Gene3D" id="2.40.30.10">
    <property type="entry name" value="Translation factors"/>
    <property type="match status" value="1"/>
</dbReference>
<comment type="function">
    <text evidence="11">Component of the sulfite reductase complex that catalyzes the 6-electron reduction of sulfite to sulfide. This is one of several activities required for the biosynthesis of L-cysteine from sulfate. The flavoprotein component catalyzes the electron flow from NADPH -&gt; FAD -&gt; FMN to the hemoprotein component.</text>
</comment>
<keyword evidence="5 11" id="KW-0274">FAD</keyword>
<evidence type="ECO:0000256" key="6">
    <source>
        <dbReference type="ARBA" id="ARBA00022857"/>
    </source>
</evidence>
<keyword evidence="2 11" id="KW-0028">Amino-acid biosynthesis</keyword>
<gene>
    <name evidence="16" type="ORF">A8L45_04685</name>
</gene>
<dbReference type="InterPro" id="IPR039261">
    <property type="entry name" value="FNR_nucleotide-bd"/>
</dbReference>
<dbReference type="GO" id="GO:0010181">
    <property type="term" value="F:FMN binding"/>
    <property type="evidence" value="ECO:0007669"/>
    <property type="project" value="InterPro"/>
</dbReference>
<feature type="binding site" evidence="12">
    <location>
        <begin position="514"/>
        <end position="515"/>
    </location>
    <ligand>
        <name>NADP(+)</name>
        <dbReference type="ChEBI" id="CHEBI:58349"/>
    </ligand>
</feature>
<feature type="binding site" evidence="12">
    <location>
        <begin position="381"/>
        <end position="384"/>
    </location>
    <ligand>
        <name>FAD</name>
        <dbReference type="ChEBI" id="CHEBI:57692"/>
    </ligand>
</feature>
<dbReference type="InterPro" id="IPR029039">
    <property type="entry name" value="Flavoprotein-like_sf"/>
</dbReference>
<dbReference type="PANTHER" id="PTHR19384:SF128">
    <property type="entry name" value="NADPH OXIDOREDUCTASE A"/>
    <property type="match status" value="1"/>
</dbReference>
<protein>
    <recommendedName>
        <fullName evidence="11">Sulfite reductase [NADPH] flavoprotein alpha-component</fullName>
        <shortName evidence="11">SiR-FP</shortName>
        <ecNumber evidence="11">1.8.1.2</ecNumber>
    </recommendedName>
</protein>
<evidence type="ECO:0000256" key="5">
    <source>
        <dbReference type="ARBA" id="ARBA00022827"/>
    </source>
</evidence>
<dbReference type="EC" id="1.8.1.2" evidence="11"/>
<dbReference type="OrthoDB" id="9816402at2"/>
<evidence type="ECO:0000313" key="17">
    <source>
        <dbReference type="Proteomes" id="UP000094936"/>
    </source>
</evidence>
<feature type="binding site" evidence="12">
    <location>
        <position position="594"/>
    </location>
    <ligand>
        <name>FAD</name>
        <dbReference type="ChEBI" id="CHEBI:57692"/>
    </ligand>
</feature>
<feature type="binding site" evidence="12">
    <location>
        <begin position="414"/>
        <end position="417"/>
    </location>
    <ligand>
        <name>FAD</name>
        <dbReference type="ChEBI" id="CHEBI:57692"/>
    </ligand>
</feature>
<dbReference type="GO" id="GO:0004783">
    <property type="term" value="F:sulfite reductase (NADPH) activity"/>
    <property type="evidence" value="ECO:0007669"/>
    <property type="project" value="UniProtKB-EC"/>
</dbReference>
<dbReference type="NCBIfam" id="NF004859">
    <property type="entry name" value="PRK06214.1"/>
    <property type="match status" value="1"/>
</dbReference>
<comment type="catalytic activity">
    <reaction evidence="10 11">
        <text>hydrogen sulfide + 3 NADP(+) + 3 H2O = sulfite + 3 NADPH + 4 H(+)</text>
        <dbReference type="Rhea" id="RHEA:13801"/>
        <dbReference type="ChEBI" id="CHEBI:15377"/>
        <dbReference type="ChEBI" id="CHEBI:15378"/>
        <dbReference type="ChEBI" id="CHEBI:17359"/>
        <dbReference type="ChEBI" id="CHEBI:29919"/>
        <dbReference type="ChEBI" id="CHEBI:57783"/>
        <dbReference type="ChEBI" id="CHEBI:58349"/>
        <dbReference type="EC" id="1.8.1.2"/>
    </reaction>
</comment>
<dbReference type="AlphaFoldDB" id="A0A1C3EPR3"/>
<dbReference type="UniPathway" id="UPA00140">
    <property type="reaction ID" value="UER00207"/>
</dbReference>
<dbReference type="InterPro" id="IPR023173">
    <property type="entry name" value="NADPH_Cyt_P450_Rdtase_alpha"/>
</dbReference>
<feature type="binding site" evidence="12">
    <location>
        <position position="556"/>
    </location>
    <ligand>
        <name>NADP(+)</name>
        <dbReference type="ChEBI" id="CHEBI:58349"/>
    </ligand>
</feature>
<dbReference type="InterPro" id="IPR001433">
    <property type="entry name" value="OxRdtase_FAD/NAD-bd"/>
</dbReference>
<proteinExistence type="predicted"/>
<evidence type="ECO:0000259" key="14">
    <source>
        <dbReference type="PROSITE" id="PS50902"/>
    </source>
</evidence>
<evidence type="ECO:0000259" key="15">
    <source>
        <dbReference type="PROSITE" id="PS51384"/>
    </source>
</evidence>
<dbReference type="EMBL" id="LYBM01000005">
    <property type="protein sequence ID" value="ODA35213.1"/>
    <property type="molecule type" value="Genomic_DNA"/>
</dbReference>
<dbReference type="PRINTS" id="PR00369">
    <property type="entry name" value="FLAVODOXIN"/>
</dbReference>
<feature type="binding site" evidence="12">
    <location>
        <begin position="110"/>
        <end position="113"/>
    </location>
    <ligand>
        <name>FMN</name>
        <dbReference type="ChEBI" id="CHEBI:58210"/>
    </ligand>
</feature>
<reference evidence="16 17" key="1">
    <citation type="submission" date="2016-05" db="EMBL/GenBank/DDBJ databases">
        <title>Genomic Taxonomy of the Vibrionaceae.</title>
        <authorList>
            <person name="Gomez-Gil B."/>
            <person name="Enciso-Ibarra J."/>
        </authorList>
    </citation>
    <scope>NUCLEOTIDE SEQUENCE [LARGE SCALE GENOMIC DNA]</scope>
    <source>
        <strain evidence="16 17">CAIM 1920</strain>
    </source>
</reference>
<dbReference type="PROSITE" id="PS51384">
    <property type="entry name" value="FAD_FR"/>
    <property type="match status" value="1"/>
</dbReference>
<dbReference type="SUPFAM" id="SSF63380">
    <property type="entry name" value="Riboflavin synthase domain-like"/>
    <property type="match status" value="1"/>
</dbReference>
<organism evidence="16 17">
    <name type="scientific">Veronia pacifica</name>
    <dbReference type="NCBI Taxonomy" id="1080227"/>
    <lineage>
        <taxon>Bacteria</taxon>
        <taxon>Pseudomonadati</taxon>
        <taxon>Pseudomonadota</taxon>
        <taxon>Gammaproteobacteria</taxon>
        <taxon>Vibrionales</taxon>
        <taxon>Vibrionaceae</taxon>
        <taxon>Veronia</taxon>
    </lineage>
</organism>
<feature type="binding site" evidence="12">
    <location>
        <begin position="399"/>
        <end position="401"/>
    </location>
    <ligand>
        <name>FAD</name>
        <dbReference type="ChEBI" id="CHEBI:57692"/>
    </ligand>
</feature>
<comment type="cofactor">
    <cofactor evidence="11 12">
        <name>FAD</name>
        <dbReference type="ChEBI" id="CHEBI:57692"/>
    </cofactor>
    <text evidence="11 12">Binds 1 FAD per subunit.</text>
</comment>
<dbReference type="InterPro" id="IPR008254">
    <property type="entry name" value="Flavodoxin/NO_synth"/>
</dbReference>
<evidence type="ECO:0000313" key="16">
    <source>
        <dbReference type="EMBL" id="ODA35213.1"/>
    </source>
</evidence>
<dbReference type="Gene3D" id="3.40.50.360">
    <property type="match status" value="1"/>
</dbReference>
<dbReference type="FunFam" id="3.40.50.80:FF:000001">
    <property type="entry name" value="NADPH--cytochrome P450 reductase 1"/>
    <property type="match status" value="1"/>
</dbReference>
<dbReference type="GO" id="GO:0070814">
    <property type="term" value="P:hydrogen sulfide biosynthetic process"/>
    <property type="evidence" value="ECO:0007669"/>
    <property type="project" value="UniProtKB-UniPathway"/>
</dbReference>
<feature type="binding site" evidence="12">
    <location>
        <begin position="146"/>
        <end position="155"/>
    </location>
    <ligand>
        <name>FMN</name>
        <dbReference type="ChEBI" id="CHEBI:58210"/>
    </ligand>
</feature>
<keyword evidence="1 11" id="KW-0813">Transport</keyword>
<feature type="binding site" evidence="12">
    <location>
        <begin position="520"/>
        <end position="524"/>
    </location>
    <ligand>
        <name>NADP(+)</name>
        <dbReference type="ChEBI" id="CHEBI:58349"/>
    </ligand>
</feature>
<feature type="domain" description="Flavodoxin-like" evidence="14">
    <location>
        <begin position="57"/>
        <end position="195"/>
    </location>
</feature>
<evidence type="ECO:0000256" key="10">
    <source>
        <dbReference type="ARBA" id="ARBA00052219"/>
    </source>
</evidence>
<comment type="pathway">
    <text evidence="11">Sulfur metabolism; hydrogen sulfide biosynthesis; hydrogen sulfide from sulfite (NADPH route): step 1/1.</text>
</comment>
<feature type="binding site" evidence="12">
    <location>
        <begin position="63"/>
        <end position="68"/>
    </location>
    <ligand>
        <name>FMN</name>
        <dbReference type="ChEBI" id="CHEBI:58210"/>
    </ligand>
</feature>
<dbReference type="GO" id="GO:0005829">
    <property type="term" value="C:cytosol"/>
    <property type="evidence" value="ECO:0007669"/>
    <property type="project" value="TreeGrafter"/>
</dbReference>
<dbReference type="InterPro" id="IPR001709">
    <property type="entry name" value="Flavoprot_Pyr_Nucl_cyt_Rdtase"/>
</dbReference>
<dbReference type="CDD" id="cd06199">
    <property type="entry name" value="SiR"/>
    <property type="match status" value="1"/>
</dbReference>
<name>A0A1C3EPR3_9GAMM</name>
<dbReference type="InterPro" id="IPR017927">
    <property type="entry name" value="FAD-bd_FR_type"/>
</dbReference>
<evidence type="ECO:0000256" key="9">
    <source>
        <dbReference type="ARBA" id="ARBA00023192"/>
    </source>
</evidence>
<dbReference type="InterPro" id="IPR017938">
    <property type="entry name" value="Riboflavin_synthase-like_b-brl"/>
</dbReference>
<dbReference type="InterPro" id="IPR001094">
    <property type="entry name" value="Flavdoxin-like"/>
</dbReference>
<dbReference type="SUPFAM" id="SSF52218">
    <property type="entry name" value="Flavoproteins"/>
    <property type="match status" value="1"/>
</dbReference>
<comment type="caution">
    <text evidence="16">The sequence shown here is derived from an EMBL/GenBank/DDBJ whole genome shotgun (WGS) entry which is preliminary data.</text>
</comment>
<comment type="subunit">
    <text evidence="11">Alpha(8)-beta(8). The alpha component is a flavoprotein, the beta component is a hemoprotein.</text>
</comment>
<keyword evidence="3 11" id="KW-0285">Flavoprotein</keyword>
<evidence type="ECO:0000256" key="8">
    <source>
        <dbReference type="ARBA" id="ARBA00023002"/>
    </source>
</evidence>
<feature type="binding site" evidence="12">
    <location>
        <position position="405"/>
    </location>
    <ligand>
        <name>FAD</name>
        <dbReference type="ChEBI" id="CHEBI:57692"/>
    </ligand>
</feature>
<dbReference type="STRING" id="1080227.A8L45_04685"/>
<dbReference type="GO" id="GO:0050660">
    <property type="term" value="F:flavin adenine dinucleotide binding"/>
    <property type="evidence" value="ECO:0007669"/>
    <property type="project" value="InterPro"/>
</dbReference>
<keyword evidence="8 11" id="KW-0560">Oxidoreductase</keyword>
<feature type="domain" description="FAD-binding FR-type" evidence="15">
    <location>
        <begin position="228"/>
        <end position="443"/>
    </location>
</feature>
<dbReference type="Gene3D" id="1.20.990.10">
    <property type="entry name" value="NADPH-cytochrome p450 Reductase, Chain A, domain 3"/>
    <property type="match status" value="1"/>
</dbReference>